<evidence type="ECO:0000313" key="2">
    <source>
        <dbReference type="EMBL" id="MSS18335.1"/>
    </source>
</evidence>
<gene>
    <name evidence="2" type="ORF">FYJ29_11275</name>
</gene>
<organism evidence="2 3">
    <name type="scientific">Sodaliphilus pleomorphus</name>
    <dbReference type="NCBI Taxonomy" id="2606626"/>
    <lineage>
        <taxon>Bacteria</taxon>
        <taxon>Pseudomonadati</taxon>
        <taxon>Bacteroidota</taxon>
        <taxon>Bacteroidia</taxon>
        <taxon>Bacteroidales</taxon>
        <taxon>Muribaculaceae</taxon>
        <taxon>Sodaliphilus</taxon>
    </lineage>
</organism>
<dbReference type="Proteomes" id="UP000483362">
    <property type="component" value="Unassembled WGS sequence"/>
</dbReference>
<keyword evidence="3" id="KW-1185">Reference proteome</keyword>
<keyword evidence="1" id="KW-0732">Signal</keyword>
<dbReference type="InterPro" id="IPR038636">
    <property type="entry name" value="Wzi_sf"/>
</dbReference>
<feature type="chain" id="PRO_5026677406" evidence="1">
    <location>
        <begin position="23"/>
        <end position="513"/>
    </location>
</feature>
<dbReference type="AlphaFoldDB" id="A0A6L5XFP7"/>
<accession>A0A6L5XFP7</accession>
<feature type="signal peptide" evidence="1">
    <location>
        <begin position="1"/>
        <end position="22"/>
    </location>
</feature>
<reference evidence="2 3" key="1">
    <citation type="submission" date="2019-08" db="EMBL/GenBank/DDBJ databases">
        <title>In-depth cultivation of the pig gut microbiome towards novel bacterial diversity and tailored functional studies.</title>
        <authorList>
            <person name="Wylensek D."/>
            <person name="Hitch T.C.A."/>
            <person name="Clavel T."/>
        </authorList>
    </citation>
    <scope>NUCLEOTIDE SEQUENCE [LARGE SCALE GENOMIC DNA]</scope>
    <source>
        <strain evidence="2 3">Oil-RF-744-WCA-WT-10</strain>
    </source>
</reference>
<proteinExistence type="predicted"/>
<dbReference type="Gene3D" id="2.40.160.130">
    <property type="entry name" value="Capsule assembly protein Wzi"/>
    <property type="match status" value="1"/>
</dbReference>
<name>A0A6L5XFP7_9BACT</name>
<protein>
    <submittedName>
        <fullName evidence="2">Capsule assembly Wzi family protein</fullName>
    </submittedName>
</protein>
<dbReference type="RefSeq" id="WP_154327503.1">
    <property type="nucleotide sequence ID" value="NZ_CP045696.1"/>
</dbReference>
<sequence length="513" mass="56070">MKLRLNTLALLAAAMTSTLATAAQGGIDYEAGVTVNAGSSHLAPYYIASNRGGTLTQQYGTLAFASAVHELDTARRVSWGFGAEAWAGYSSSADYDRYSVAGDLFYNNSQHPARLWVQQLYIEGKYRSVRATLGAKTLTSPVVNPALSSGDMVMSGNARLGGGVNVGFVDFQPVPFTHGWLQLCGQVGYWRTGDSQWLKHHYNYYNNFLTTGTWFNYKYAHFRTRPDQPVVVTFGMQAAYQFGGTQVKYDHGIETGRVKMKSDMKAIFRSMIPGSGGGNAGDTFVEGNHVGSWDVALECRLPREARLRAYHERLWEDGSGIGFQNGFDGLWGIEYRAGHSGPVEGVVLEWVELTNQSGPIHFNPADHEGNQLTGQATGADNYYNNYAYNGYASHGMSIGSPFVKAPLYNTNGYMGYLDTQMRGLHLGIAGTVAPGIGYRALASYRRAWGTPFLPRVEGAGCTSLLVETVIVPAWMRQLTLKAQFACDLGKLYGDNAGALVSITYHGNLNFKKR</sequence>
<evidence type="ECO:0000256" key="1">
    <source>
        <dbReference type="SAM" id="SignalP"/>
    </source>
</evidence>
<evidence type="ECO:0000313" key="3">
    <source>
        <dbReference type="Proteomes" id="UP000483362"/>
    </source>
</evidence>
<comment type="caution">
    <text evidence="2">The sequence shown here is derived from an EMBL/GenBank/DDBJ whole genome shotgun (WGS) entry which is preliminary data.</text>
</comment>
<dbReference type="EMBL" id="VULT01000019">
    <property type="protein sequence ID" value="MSS18335.1"/>
    <property type="molecule type" value="Genomic_DNA"/>
</dbReference>